<dbReference type="OMA" id="DFLPHEC"/>
<dbReference type="Proteomes" id="UP000019149">
    <property type="component" value="Unassembled WGS sequence"/>
</dbReference>
<keyword evidence="4" id="KW-1185">Reference proteome</keyword>
<evidence type="ECO:0000313" key="4">
    <source>
        <dbReference type="Proteomes" id="UP000019149"/>
    </source>
</evidence>
<dbReference type="OrthoDB" id="6232892at2759"/>
<dbReference type="Proteomes" id="UP000492820">
    <property type="component" value="Unassembled WGS sequence"/>
</dbReference>
<dbReference type="EMBL" id="APAU02000007">
    <property type="protein sequence ID" value="EUB63376.1"/>
    <property type="molecule type" value="Genomic_DNA"/>
</dbReference>
<evidence type="ECO:0000313" key="3">
    <source>
        <dbReference type="EMBL" id="EUB63376.1"/>
    </source>
</evidence>
<evidence type="ECO:0000313" key="6">
    <source>
        <dbReference type="WBParaSite" id="EgrG_000234700"/>
    </source>
</evidence>
<dbReference type="GeneID" id="36337582"/>
<evidence type="ECO:0000256" key="1">
    <source>
        <dbReference type="SAM" id="MobiDB-lite"/>
    </source>
</evidence>
<reference evidence="2 5" key="2">
    <citation type="journal article" date="2013" name="Nature">
        <title>The genomes of four tapeworm species reveal adaptations to parasitism.</title>
        <authorList>
            <person name="Tsai I.J."/>
            <person name="Zarowiecki M."/>
            <person name="Holroyd N."/>
            <person name="Garciarrubio A."/>
            <person name="Sanchez-Flores A."/>
            <person name="Brooks K.L."/>
            <person name="Tracey A."/>
            <person name="Bobes R.J."/>
            <person name="Fragoso G."/>
            <person name="Sciutto E."/>
            <person name="Aslett M."/>
            <person name="Beasley H."/>
            <person name="Bennett H.M."/>
            <person name="Cai J."/>
            <person name="Camicia F."/>
            <person name="Clark R."/>
            <person name="Cucher M."/>
            <person name="De Silva N."/>
            <person name="Day T.A."/>
            <person name="Deplazes P."/>
            <person name="Estrada K."/>
            <person name="Fernandez C."/>
            <person name="Holland P.W."/>
            <person name="Hou J."/>
            <person name="Hu S."/>
            <person name="Huckvale T."/>
            <person name="Hung S.S."/>
            <person name="Kamenetzky L."/>
            <person name="Keane J.A."/>
            <person name="Kiss F."/>
            <person name="Koziol U."/>
            <person name="Lambert O."/>
            <person name="Liu K."/>
            <person name="Luo X."/>
            <person name="Luo Y."/>
            <person name="Macchiaroli N."/>
            <person name="Nichol S."/>
            <person name="Paps J."/>
            <person name="Parkinson J."/>
            <person name="Pouchkina-Stantcheva N."/>
            <person name="Riddiford N."/>
            <person name="Rosenzvit M."/>
            <person name="Salinas G."/>
            <person name="Wasmuth J.D."/>
            <person name="Zamanian M."/>
            <person name="Zheng Y."/>
            <person name="Cai X."/>
            <person name="Soberon X."/>
            <person name="Olson P.D."/>
            <person name="Laclette J.P."/>
            <person name="Brehm K."/>
            <person name="Berriman M."/>
            <person name="Garciarrubio A."/>
            <person name="Bobes R.J."/>
            <person name="Fragoso G."/>
            <person name="Sanchez-Flores A."/>
            <person name="Estrada K."/>
            <person name="Cevallos M.A."/>
            <person name="Morett E."/>
            <person name="Gonzalez V."/>
            <person name="Portillo T."/>
            <person name="Ochoa-Leyva A."/>
            <person name="Jose M.V."/>
            <person name="Sciutto E."/>
            <person name="Landa A."/>
            <person name="Jimenez L."/>
            <person name="Valdes V."/>
            <person name="Carrero J.C."/>
            <person name="Larralde C."/>
            <person name="Morales-Montor J."/>
            <person name="Limon-Lason J."/>
            <person name="Soberon X."/>
            <person name="Laclette J.P."/>
        </authorList>
    </citation>
    <scope>NUCLEOTIDE SEQUENCE [LARGE SCALE GENOMIC DNA]</scope>
</reference>
<proteinExistence type="predicted"/>
<dbReference type="EMBL" id="LK028580">
    <property type="protein sequence ID" value="CDS20147.1"/>
    <property type="molecule type" value="Genomic_DNA"/>
</dbReference>
<dbReference type="CTD" id="36337582"/>
<sequence>MGGRESKSDSECDCCPECAAQHRFHPTRGQRYRTRRLLHNASLHQQAGCHGHSLFNNPENIRVNLADELSLPSPEANEYDLLKEKETEIEANLSSSNATVDFPSLKSSSPVEMPKQCSELSTKQSKIRAERPKFQRTSKQMNRRNVFFQGATPCRDENPYNSHTPRQTPWPNYLRQGVPQQHTSNEVGVISSTSVTDASSLCFEDSYRDFLPHECGRCITEQDMISLFEFEKLERECDAACMKRVPPMPKARRTKMIQRALAETTVRTA</sequence>
<evidence type="ECO:0000313" key="5">
    <source>
        <dbReference type="Proteomes" id="UP000492820"/>
    </source>
</evidence>
<evidence type="ECO:0000313" key="2">
    <source>
        <dbReference type="EMBL" id="CDS20147.1"/>
    </source>
</evidence>
<dbReference type="WBParaSite" id="EgrG_000234700">
    <property type="protein sequence ID" value="EgrG_000234700"/>
    <property type="gene ID" value="EgrG_000234700"/>
</dbReference>
<feature type="region of interest" description="Disordered" evidence="1">
    <location>
        <begin position="104"/>
        <end position="136"/>
    </location>
</feature>
<protein>
    <submittedName>
        <fullName evidence="3 6">Uncharacterized protein</fullName>
    </submittedName>
</protein>
<dbReference type="RefSeq" id="XP_024354572.1">
    <property type="nucleotide sequence ID" value="XM_024491116.1"/>
</dbReference>
<reference evidence="3 4" key="1">
    <citation type="journal article" date="2013" name="Nat. Genet.">
        <title>The genome of the hydatid tapeworm Echinococcus granulosus.</title>
        <authorList>
            <person name="Zheng H."/>
            <person name="Zhang W."/>
            <person name="Zhang L."/>
            <person name="Zhang Z."/>
            <person name="Li J."/>
            <person name="Lu G."/>
            <person name="Zhu Y."/>
            <person name="Wang Y."/>
            <person name="Huang Y."/>
            <person name="Liu J."/>
            <person name="Kang H."/>
            <person name="Chen J."/>
            <person name="Wang L."/>
            <person name="Chen A."/>
            <person name="Yu S."/>
            <person name="Gao Z."/>
            <person name="Jin L."/>
            <person name="Gu W."/>
            <person name="Wang Z."/>
            <person name="Zhao L."/>
            <person name="Shi B."/>
            <person name="Wen H."/>
            <person name="Lin R."/>
            <person name="Jones M.K."/>
            <person name="Brejova B."/>
            <person name="Vinar T."/>
            <person name="Zhao G."/>
            <person name="McManus D.P."/>
            <person name="Chen Z."/>
            <person name="Zhou Y."/>
            <person name="Wang S."/>
        </authorList>
    </citation>
    <scope>NUCLEOTIDE SEQUENCE [LARGE SCALE GENOMIC DNA]</scope>
</reference>
<accession>U6J7S9</accession>
<gene>
    <name evidence="3 6" type="ORF">EGR_01867</name>
    <name evidence="2" type="ORF">EgrG_000234700</name>
</gene>
<reference evidence="6" key="4">
    <citation type="submission" date="2020-10" db="UniProtKB">
        <authorList>
            <consortium name="WormBaseParasite"/>
        </authorList>
    </citation>
    <scope>IDENTIFICATION</scope>
</reference>
<name>U6J7S9_ECHGR</name>
<dbReference type="KEGG" id="egl:EGR_01867"/>
<dbReference type="AlphaFoldDB" id="U6J7S9"/>
<reference evidence="2" key="3">
    <citation type="submission" date="2014-06" db="EMBL/GenBank/DDBJ databases">
        <authorList>
            <person name="Aslett M."/>
        </authorList>
    </citation>
    <scope>NUCLEOTIDE SEQUENCE</scope>
</reference>
<organism evidence="3 4">
    <name type="scientific">Echinococcus granulosus</name>
    <name type="common">Hydatid tapeworm</name>
    <dbReference type="NCBI Taxonomy" id="6210"/>
    <lineage>
        <taxon>Eukaryota</taxon>
        <taxon>Metazoa</taxon>
        <taxon>Spiralia</taxon>
        <taxon>Lophotrochozoa</taxon>
        <taxon>Platyhelminthes</taxon>
        <taxon>Cestoda</taxon>
        <taxon>Eucestoda</taxon>
        <taxon>Cyclophyllidea</taxon>
        <taxon>Taeniidae</taxon>
        <taxon>Echinococcus</taxon>
        <taxon>Echinococcus granulosus group</taxon>
    </lineage>
</organism>